<sequence>MSTNDNRSYTYFHHNELRSKRHHHCFVLLLLFLVTNSSHGFLIQQRQRQRQRHLSKLTIVHRQTTQTHLQSPSTYLRSSDPFRRIQKSNDQHPYHPYHYHHNHISKNHLFSAITSPLFSLAAVATAPSTSSVTSVTNNDDDDNNNQLKAFWRSIQHNKWRWLVPTLAILLLPRWVGRISIASLNYILETMPWKSLARVVIFVWMTVSILSTIHTNRRQARDATSEWSRYAEKPGARGRAILWLLLQQACWILVARITSALSLKDTATTIRQTAGHAFSDGLLKLGPLYIKLGQIVSCRKGLLGKEWIDAMADLQDRVPARTGQDALDLAYATLEGGRDEFDRLFVDFDSTPLAAASLGQVHRAKLRSNHPSRSPEVAVKIQRPYLRQIYDQDFVLLTTIAQFMDRLPGTSKNVGGVESSWTRIFVDAEDILYREIDYRDEAENAKRFADDFGLGLGGNATRPTAKSRNNQTLTSAADWLRTPYVYSDLSNERLLVMEYVPSIKITDRARLDAANVTEEDRIELADNLARAYLRQFCCNLFFSTDPHPGNLGVEMVPVHQLVGEGKSIVPNMDKVTNGMMSDPPVMMKPRLVMYDFGQAATLNRNQADGILEIIEAIVDTDVDRSVQAFQKMGVLVDDANLDEVRDKVAENYRTGKVKANRKKLRRKGFTFRDEELDEGSVTANVNVTATAGGNDAKVMSYFSLPAEYAFVARAISQMDGVGKSLDPEFDFISSAAPYLVEVKGADLYIKDEILKFLRGWQSKWVKFQEETIPNWWNELTGKRNNMSDN</sequence>
<proteinExistence type="inferred from homology"/>
<feature type="domain" description="ABC1 atypical kinase-like" evidence="3">
    <location>
        <begin position="313"/>
        <end position="626"/>
    </location>
</feature>
<dbReference type="OrthoDB" id="201153at2759"/>
<keyword evidence="4" id="KW-0418">Kinase</keyword>
<keyword evidence="4" id="KW-0808">Transferase</keyword>
<keyword evidence="2" id="KW-0812">Transmembrane</keyword>
<dbReference type="Pfam" id="PF03109">
    <property type="entry name" value="ABC1"/>
    <property type="match status" value="1"/>
</dbReference>
<dbReference type="Proteomes" id="UP000693970">
    <property type="component" value="Unassembled WGS sequence"/>
</dbReference>
<feature type="transmembrane region" description="Helical" evidence="2">
    <location>
        <begin position="26"/>
        <end position="43"/>
    </location>
</feature>
<dbReference type="GO" id="GO:0016301">
    <property type="term" value="F:kinase activity"/>
    <property type="evidence" value="ECO:0007669"/>
    <property type="project" value="UniProtKB-KW"/>
</dbReference>
<evidence type="ECO:0000256" key="1">
    <source>
        <dbReference type="ARBA" id="ARBA00009670"/>
    </source>
</evidence>
<evidence type="ECO:0000256" key="2">
    <source>
        <dbReference type="SAM" id="Phobius"/>
    </source>
</evidence>
<name>A0A9K3KGZ0_9STRA</name>
<comment type="caution">
    <text evidence="4">The sequence shown here is derived from an EMBL/GenBank/DDBJ whole genome shotgun (WGS) entry which is preliminary data.</text>
</comment>
<keyword evidence="2" id="KW-1133">Transmembrane helix</keyword>
<evidence type="ECO:0000259" key="3">
    <source>
        <dbReference type="Pfam" id="PF03109"/>
    </source>
</evidence>
<reference evidence="4" key="1">
    <citation type="journal article" date="2021" name="Sci. Rep.">
        <title>Diploid genomic architecture of Nitzschia inconspicua, an elite biomass production diatom.</title>
        <authorList>
            <person name="Oliver A."/>
            <person name="Podell S."/>
            <person name="Pinowska A."/>
            <person name="Traller J.C."/>
            <person name="Smith S.R."/>
            <person name="McClure R."/>
            <person name="Beliaev A."/>
            <person name="Bohutskyi P."/>
            <person name="Hill E.A."/>
            <person name="Rabines A."/>
            <person name="Zheng H."/>
            <person name="Allen L.Z."/>
            <person name="Kuo A."/>
            <person name="Grigoriev I.V."/>
            <person name="Allen A.E."/>
            <person name="Hazlebeck D."/>
            <person name="Allen E.E."/>
        </authorList>
    </citation>
    <scope>NUCLEOTIDE SEQUENCE</scope>
    <source>
        <strain evidence="4">Hildebrandi</strain>
    </source>
</reference>
<dbReference type="InterPro" id="IPR050154">
    <property type="entry name" value="UbiB_kinase"/>
</dbReference>
<dbReference type="CDD" id="cd05121">
    <property type="entry name" value="ABC1_ADCK3-like"/>
    <property type="match status" value="1"/>
</dbReference>
<gene>
    <name evidence="4" type="ORF">IV203_021453</name>
</gene>
<accession>A0A9K3KGZ0</accession>
<reference evidence="4" key="2">
    <citation type="submission" date="2021-04" db="EMBL/GenBank/DDBJ databases">
        <authorList>
            <person name="Podell S."/>
        </authorList>
    </citation>
    <scope>NUCLEOTIDE SEQUENCE</scope>
    <source>
        <strain evidence="4">Hildebrandi</strain>
    </source>
</reference>
<keyword evidence="5" id="KW-1185">Reference proteome</keyword>
<dbReference type="PANTHER" id="PTHR10566:SF113">
    <property type="entry name" value="PROTEIN ACTIVITY OF BC1 COMPLEX KINASE 7, CHLOROPLASTIC"/>
    <property type="match status" value="1"/>
</dbReference>
<comment type="similarity">
    <text evidence="1">Belongs to the protein kinase superfamily. ADCK protein kinase family.</text>
</comment>
<dbReference type="InterPro" id="IPR004147">
    <property type="entry name" value="ABC1_dom"/>
</dbReference>
<evidence type="ECO:0000313" key="4">
    <source>
        <dbReference type="EMBL" id="KAG7343508.1"/>
    </source>
</evidence>
<dbReference type="AlphaFoldDB" id="A0A9K3KGZ0"/>
<organism evidence="4 5">
    <name type="scientific">Nitzschia inconspicua</name>
    <dbReference type="NCBI Taxonomy" id="303405"/>
    <lineage>
        <taxon>Eukaryota</taxon>
        <taxon>Sar</taxon>
        <taxon>Stramenopiles</taxon>
        <taxon>Ochrophyta</taxon>
        <taxon>Bacillariophyta</taxon>
        <taxon>Bacillariophyceae</taxon>
        <taxon>Bacillariophycidae</taxon>
        <taxon>Bacillariales</taxon>
        <taxon>Bacillariaceae</taxon>
        <taxon>Nitzschia</taxon>
    </lineage>
</organism>
<protein>
    <submittedName>
        <fullName evidence="4">Protein kinase</fullName>
    </submittedName>
</protein>
<keyword evidence="2" id="KW-0472">Membrane</keyword>
<dbReference type="PANTHER" id="PTHR10566">
    <property type="entry name" value="CHAPERONE-ACTIVITY OF BC1 COMPLEX CABC1 -RELATED"/>
    <property type="match status" value="1"/>
</dbReference>
<dbReference type="EMBL" id="JAGRRH010000024">
    <property type="protein sequence ID" value="KAG7343508.1"/>
    <property type="molecule type" value="Genomic_DNA"/>
</dbReference>
<evidence type="ECO:0000313" key="5">
    <source>
        <dbReference type="Proteomes" id="UP000693970"/>
    </source>
</evidence>